<dbReference type="Pfam" id="PF00571">
    <property type="entry name" value="CBS"/>
    <property type="match status" value="2"/>
</dbReference>
<keyword evidence="11" id="KW-1185">Reference proteome</keyword>
<keyword evidence="6" id="KW-0406">Ion transport</keyword>
<evidence type="ECO:0000256" key="6">
    <source>
        <dbReference type="ARBA" id="ARBA00023065"/>
    </source>
</evidence>
<evidence type="ECO:0000313" key="12">
    <source>
        <dbReference type="WBParaSite" id="PSU_v2.g5909.t1"/>
    </source>
</evidence>
<evidence type="ECO:0000256" key="5">
    <source>
        <dbReference type="ARBA" id="ARBA00022989"/>
    </source>
</evidence>
<dbReference type="GO" id="GO:1905941">
    <property type="term" value="P:positive regulation of gonad development"/>
    <property type="evidence" value="ECO:0007669"/>
    <property type="project" value="UniProtKB-ARBA"/>
</dbReference>
<dbReference type="GO" id="GO:0008340">
    <property type="term" value="P:determination of adult lifespan"/>
    <property type="evidence" value="ECO:0007669"/>
    <property type="project" value="UniProtKB-ARBA"/>
</dbReference>
<organism evidence="11 12">
    <name type="scientific">Panagrolaimus superbus</name>
    <dbReference type="NCBI Taxonomy" id="310955"/>
    <lineage>
        <taxon>Eukaryota</taxon>
        <taxon>Metazoa</taxon>
        <taxon>Ecdysozoa</taxon>
        <taxon>Nematoda</taxon>
        <taxon>Chromadorea</taxon>
        <taxon>Rhabditida</taxon>
        <taxon>Tylenchina</taxon>
        <taxon>Panagrolaimomorpha</taxon>
        <taxon>Panagrolaimoidea</taxon>
        <taxon>Panagrolaimidae</taxon>
        <taxon>Panagrolaimus</taxon>
    </lineage>
</organism>
<dbReference type="GO" id="GO:0010960">
    <property type="term" value="P:magnesium ion homeostasis"/>
    <property type="evidence" value="ECO:0007669"/>
    <property type="project" value="InterPro"/>
</dbReference>
<feature type="transmembrane region" description="Helical" evidence="9">
    <location>
        <begin position="234"/>
        <end position="252"/>
    </location>
</feature>
<evidence type="ECO:0000256" key="2">
    <source>
        <dbReference type="ARBA" id="ARBA00010484"/>
    </source>
</evidence>
<dbReference type="PANTHER" id="PTHR12064:SF4">
    <property type="entry name" value="METAL TRANSPORTER CNNM-4"/>
    <property type="match status" value="1"/>
</dbReference>
<feature type="domain" description="CNNM transmembrane" evidence="10">
    <location>
        <begin position="139"/>
        <end position="328"/>
    </location>
</feature>
<reference evidence="12" key="1">
    <citation type="submission" date="2022-11" db="UniProtKB">
        <authorList>
            <consortium name="WormBaseParasite"/>
        </authorList>
    </citation>
    <scope>IDENTIFICATION</scope>
</reference>
<keyword evidence="7 8" id="KW-0472">Membrane</keyword>
<feature type="transmembrane region" description="Helical" evidence="9">
    <location>
        <begin position="139"/>
        <end position="156"/>
    </location>
</feature>
<dbReference type="SUPFAM" id="SSF54631">
    <property type="entry name" value="CBS-domain pair"/>
    <property type="match status" value="1"/>
</dbReference>
<dbReference type="InterPro" id="IPR046342">
    <property type="entry name" value="CBS_dom_sf"/>
</dbReference>
<dbReference type="InterPro" id="IPR044751">
    <property type="entry name" value="Ion_transp-like_CBS"/>
</dbReference>
<dbReference type="WBParaSite" id="PSU_v2.g5909.t1">
    <property type="protein sequence ID" value="PSU_v2.g5909.t1"/>
    <property type="gene ID" value="PSU_v2.g5909"/>
</dbReference>
<keyword evidence="3 8" id="KW-0812">Transmembrane</keyword>
<evidence type="ECO:0000256" key="4">
    <source>
        <dbReference type="ARBA" id="ARBA00022737"/>
    </source>
</evidence>
<accession>A0A914Z6N5</accession>
<dbReference type="InterPro" id="IPR045095">
    <property type="entry name" value="ACDP"/>
</dbReference>
<dbReference type="PANTHER" id="PTHR12064">
    <property type="entry name" value="METAL TRANSPORTER CNNM"/>
    <property type="match status" value="1"/>
</dbReference>
<feature type="transmembrane region" description="Helical" evidence="9">
    <location>
        <begin position="273"/>
        <end position="290"/>
    </location>
</feature>
<dbReference type="Gene3D" id="3.10.580.10">
    <property type="entry name" value="CBS-domain"/>
    <property type="match status" value="1"/>
</dbReference>
<evidence type="ECO:0000256" key="8">
    <source>
        <dbReference type="PROSITE-ProRule" id="PRU01193"/>
    </source>
</evidence>
<sequence>MHLNSSKTLPEESSTEATILKKKNIVYGNRVIKRYERDPTVLRINGTYFHLIGNYLNSITEAWLSTFGHCIEEDTKKINVKLFQQLETEGFARNASVTLPESDQIYHFCAKSNDTLLKYSFEAWRQFNKLSKEPDLNNFFLPIYIQIPLIVFLAFLSALFSGLNVGLMSLSVSSLELIIKHDPAKKQYAQNILPLRRNGNLLLCTILIGNTFVNNAVTLLISNLIEASGNFEQWLMFILSVLLPAAIIVFIGEIIPQAICCRYGLIIGSRTRFITIFFIVLTFVVSYPLSKILDWLIGVEGPESFDVGTLEHIIYMNVDQEHGFTRHLADIARRALQYFDVRRAADVMTIIEKVFMLPDTEIISEKLVRNIAEKGYTRIPIYKNENKNDIIGIINVKDLVPIDQKCGLTIGTVLQIWQRSKHFRFVLPDFYIQQLLKEMKRGQSMAFVIGFNDETKSYKVIGIIALEDIIEELTGEILDEKDIKRTKTTVTQ</sequence>
<dbReference type="Pfam" id="PF01595">
    <property type="entry name" value="CNNM"/>
    <property type="match status" value="1"/>
</dbReference>
<keyword evidence="5 8" id="KW-1133">Transmembrane helix</keyword>
<dbReference type="GO" id="GO:0005886">
    <property type="term" value="C:plasma membrane"/>
    <property type="evidence" value="ECO:0007669"/>
    <property type="project" value="TreeGrafter"/>
</dbReference>
<dbReference type="GO" id="GO:0006811">
    <property type="term" value="P:monoatomic ion transport"/>
    <property type="evidence" value="ECO:0007669"/>
    <property type="project" value="UniProtKB-KW"/>
</dbReference>
<evidence type="ECO:0000256" key="9">
    <source>
        <dbReference type="SAM" id="Phobius"/>
    </source>
</evidence>
<dbReference type="InterPro" id="IPR002550">
    <property type="entry name" value="CNNM"/>
</dbReference>
<proteinExistence type="inferred from homology"/>
<feature type="transmembrane region" description="Helical" evidence="9">
    <location>
        <begin position="200"/>
        <end position="222"/>
    </location>
</feature>
<evidence type="ECO:0000256" key="7">
    <source>
        <dbReference type="ARBA" id="ARBA00023136"/>
    </source>
</evidence>
<dbReference type="PROSITE" id="PS51846">
    <property type="entry name" value="CNNM"/>
    <property type="match status" value="1"/>
</dbReference>
<name>A0A914Z6N5_9BILA</name>
<evidence type="ECO:0000256" key="1">
    <source>
        <dbReference type="ARBA" id="ARBA00004141"/>
    </source>
</evidence>
<evidence type="ECO:0000256" key="3">
    <source>
        <dbReference type="ARBA" id="ARBA00022692"/>
    </source>
</evidence>
<evidence type="ECO:0000259" key="10">
    <source>
        <dbReference type="PROSITE" id="PS51846"/>
    </source>
</evidence>
<evidence type="ECO:0000313" key="11">
    <source>
        <dbReference type="Proteomes" id="UP000887577"/>
    </source>
</evidence>
<comment type="similarity">
    <text evidence="2">Belongs to the ACDP family.</text>
</comment>
<protein>
    <submittedName>
        <fullName evidence="12">CNNM transmembrane domain-containing protein</fullName>
    </submittedName>
</protein>
<dbReference type="CDD" id="cd04590">
    <property type="entry name" value="CBS_pair_CorC_HlyC_assoc"/>
    <property type="match status" value="1"/>
</dbReference>
<dbReference type="Proteomes" id="UP000887577">
    <property type="component" value="Unplaced"/>
</dbReference>
<comment type="subcellular location">
    <subcellularLocation>
        <location evidence="1">Membrane</location>
        <topology evidence="1">Multi-pass membrane protein</topology>
    </subcellularLocation>
</comment>
<keyword evidence="4" id="KW-0677">Repeat</keyword>
<dbReference type="AlphaFoldDB" id="A0A914Z6N5"/>
<keyword evidence="6" id="KW-0813">Transport</keyword>
<dbReference type="InterPro" id="IPR000644">
    <property type="entry name" value="CBS_dom"/>
</dbReference>
<dbReference type="GO" id="GO:0022857">
    <property type="term" value="F:transmembrane transporter activity"/>
    <property type="evidence" value="ECO:0007669"/>
    <property type="project" value="TreeGrafter"/>
</dbReference>